<dbReference type="AlphaFoldDB" id="A0AAV5AEG0"/>
<evidence type="ECO:0008006" key="15">
    <source>
        <dbReference type="Google" id="ProtNLM"/>
    </source>
</evidence>
<comment type="similarity">
    <text evidence="4">Belongs to the cytochrome P450 family.</text>
</comment>
<evidence type="ECO:0000256" key="3">
    <source>
        <dbReference type="ARBA" id="ARBA00005179"/>
    </source>
</evidence>
<dbReference type="GO" id="GO:0005506">
    <property type="term" value="F:iron ion binding"/>
    <property type="evidence" value="ECO:0007669"/>
    <property type="project" value="InterPro"/>
</dbReference>
<dbReference type="Proteomes" id="UP001050691">
    <property type="component" value="Unassembled WGS sequence"/>
</dbReference>
<name>A0AAV5AEG0_9AGAM</name>
<proteinExistence type="inferred from homology"/>
<dbReference type="InterPro" id="IPR050364">
    <property type="entry name" value="Cytochrome_P450_fung"/>
</dbReference>
<keyword evidence="8" id="KW-1133">Transmembrane helix</keyword>
<evidence type="ECO:0000256" key="4">
    <source>
        <dbReference type="ARBA" id="ARBA00010617"/>
    </source>
</evidence>
<keyword evidence="7" id="KW-0479">Metal-binding</keyword>
<comment type="cofactor">
    <cofactor evidence="1">
        <name>heme</name>
        <dbReference type="ChEBI" id="CHEBI:30413"/>
    </cofactor>
</comment>
<comment type="pathway">
    <text evidence="3">Secondary metabolite biosynthesis.</text>
</comment>
<keyword evidence="10" id="KW-0408">Iron</keyword>
<comment type="caution">
    <text evidence="13">The sequence shown here is derived from an EMBL/GenBank/DDBJ whole genome shotgun (WGS) entry which is preliminary data.</text>
</comment>
<dbReference type="GO" id="GO:0020037">
    <property type="term" value="F:heme binding"/>
    <property type="evidence" value="ECO:0007669"/>
    <property type="project" value="InterPro"/>
</dbReference>
<dbReference type="InterPro" id="IPR002401">
    <property type="entry name" value="Cyt_P450_E_grp-I"/>
</dbReference>
<dbReference type="PRINTS" id="PR00463">
    <property type="entry name" value="EP450I"/>
</dbReference>
<accession>A0AAV5AEG0</accession>
<organism evidence="13 14">
    <name type="scientific">Clathrus columnatus</name>
    <dbReference type="NCBI Taxonomy" id="1419009"/>
    <lineage>
        <taxon>Eukaryota</taxon>
        <taxon>Fungi</taxon>
        <taxon>Dikarya</taxon>
        <taxon>Basidiomycota</taxon>
        <taxon>Agaricomycotina</taxon>
        <taxon>Agaricomycetes</taxon>
        <taxon>Phallomycetidae</taxon>
        <taxon>Phallales</taxon>
        <taxon>Clathraceae</taxon>
        <taxon>Clathrus</taxon>
    </lineage>
</organism>
<evidence type="ECO:0000256" key="2">
    <source>
        <dbReference type="ARBA" id="ARBA00004370"/>
    </source>
</evidence>
<dbReference type="GO" id="GO:0016705">
    <property type="term" value="F:oxidoreductase activity, acting on paired donors, with incorporation or reduction of molecular oxygen"/>
    <property type="evidence" value="ECO:0007669"/>
    <property type="project" value="InterPro"/>
</dbReference>
<evidence type="ECO:0000256" key="1">
    <source>
        <dbReference type="ARBA" id="ARBA00001971"/>
    </source>
</evidence>
<protein>
    <recommendedName>
        <fullName evidence="15">Cytochrome P450</fullName>
    </recommendedName>
</protein>
<comment type="subcellular location">
    <subcellularLocation>
        <location evidence="2">Membrane</location>
    </subcellularLocation>
</comment>
<dbReference type="InterPro" id="IPR036396">
    <property type="entry name" value="Cyt_P450_sf"/>
</dbReference>
<keyword evidence="5" id="KW-0349">Heme</keyword>
<keyword evidence="12" id="KW-0472">Membrane</keyword>
<keyword evidence="9" id="KW-0560">Oxidoreductase</keyword>
<dbReference type="Pfam" id="PF00067">
    <property type="entry name" value="p450"/>
    <property type="match status" value="1"/>
</dbReference>
<evidence type="ECO:0000313" key="14">
    <source>
        <dbReference type="Proteomes" id="UP001050691"/>
    </source>
</evidence>
<dbReference type="GO" id="GO:0004497">
    <property type="term" value="F:monooxygenase activity"/>
    <property type="evidence" value="ECO:0007669"/>
    <property type="project" value="UniProtKB-KW"/>
</dbReference>
<keyword evidence="14" id="KW-1185">Reference proteome</keyword>
<dbReference type="Gene3D" id="1.10.630.10">
    <property type="entry name" value="Cytochrome P450"/>
    <property type="match status" value="1"/>
</dbReference>
<dbReference type="InterPro" id="IPR001128">
    <property type="entry name" value="Cyt_P450"/>
</dbReference>
<evidence type="ECO:0000256" key="11">
    <source>
        <dbReference type="ARBA" id="ARBA00023033"/>
    </source>
</evidence>
<evidence type="ECO:0000256" key="7">
    <source>
        <dbReference type="ARBA" id="ARBA00022723"/>
    </source>
</evidence>
<reference evidence="13" key="1">
    <citation type="submission" date="2021-10" db="EMBL/GenBank/DDBJ databases">
        <title>De novo Genome Assembly of Clathrus columnatus (Basidiomycota, Fungi) Using Illumina and Nanopore Sequence Data.</title>
        <authorList>
            <person name="Ogiso-Tanaka E."/>
            <person name="Itagaki H."/>
            <person name="Hosoya T."/>
            <person name="Hosaka K."/>
        </authorList>
    </citation>
    <scope>NUCLEOTIDE SEQUENCE</scope>
    <source>
        <strain evidence="13">MO-923</strain>
    </source>
</reference>
<evidence type="ECO:0000256" key="8">
    <source>
        <dbReference type="ARBA" id="ARBA00022989"/>
    </source>
</evidence>
<evidence type="ECO:0000256" key="12">
    <source>
        <dbReference type="ARBA" id="ARBA00023136"/>
    </source>
</evidence>
<sequence>MGALILEVTYGIQALSEKDPMLVLADDTTQKIGQAGIPGTYLVDIFPRNGNAKPSVASALIEQLENNPNRPTDYKDVIKHVTGVAYITAIDTSNGVLFHFFYTMLLYPEIQKRAQQELDQIIGPDTLPSFEDFERLKYIKAIIYELLRWNTVLASGIPHVLAVDDVIDGYFIPKGTIVFGNTWTLLRSKSTYGSDADQFKPERFLDEKLPLPDFAFGYGRRMPWSTFR</sequence>
<dbReference type="GO" id="GO:0016020">
    <property type="term" value="C:membrane"/>
    <property type="evidence" value="ECO:0007669"/>
    <property type="project" value="UniProtKB-SubCell"/>
</dbReference>
<dbReference type="PANTHER" id="PTHR46300">
    <property type="entry name" value="P450, PUTATIVE (EUROFUNG)-RELATED-RELATED"/>
    <property type="match status" value="1"/>
</dbReference>
<evidence type="ECO:0000256" key="5">
    <source>
        <dbReference type="ARBA" id="ARBA00022617"/>
    </source>
</evidence>
<evidence type="ECO:0000256" key="9">
    <source>
        <dbReference type="ARBA" id="ARBA00023002"/>
    </source>
</evidence>
<evidence type="ECO:0000256" key="6">
    <source>
        <dbReference type="ARBA" id="ARBA00022692"/>
    </source>
</evidence>
<evidence type="ECO:0000313" key="13">
    <source>
        <dbReference type="EMBL" id="GJJ11053.1"/>
    </source>
</evidence>
<dbReference type="PANTHER" id="PTHR46300:SF2">
    <property type="entry name" value="CYTOCHROME P450 MONOOXYGENASE ALNH-RELATED"/>
    <property type="match status" value="1"/>
</dbReference>
<keyword evidence="6" id="KW-0812">Transmembrane</keyword>
<gene>
    <name evidence="13" type="ORF">Clacol_005284</name>
</gene>
<dbReference type="SUPFAM" id="SSF48264">
    <property type="entry name" value="Cytochrome P450"/>
    <property type="match status" value="1"/>
</dbReference>
<keyword evidence="11" id="KW-0503">Monooxygenase</keyword>
<evidence type="ECO:0000256" key="10">
    <source>
        <dbReference type="ARBA" id="ARBA00023004"/>
    </source>
</evidence>
<dbReference type="EMBL" id="BPWL01000006">
    <property type="protein sequence ID" value="GJJ11053.1"/>
    <property type="molecule type" value="Genomic_DNA"/>
</dbReference>